<proteinExistence type="predicted"/>
<evidence type="ECO:0000313" key="1">
    <source>
        <dbReference type="EMBL" id="KKL89617.1"/>
    </source>
</evidence>
<dbReference type="AlphaFoldDB" id="A0A0F9IR33"/>
<protein>
    <submittedName>
        <fullName evidence="1">Uncharacterized protein</fullName>
    </submittedName>
</protein>
<sequence length="47" mass="5210">NEVEELEKLLNDGWTTLSLASDGKGYVIYILGKDMPDEKPKSSIIKA</sequence>
<dbReference type="EMBL" id="LAZR01020237">
    <property type="protein sequence ID" value="KKL89617.1"/>
    <property type="molecule type" value="Genomic_DNA"/>
</dbReference>
<feature type="non-terminal residue" evidence="1">
    <location>
        <position position="1"/>
    </location>
</feature>
<name>A0A0F9IR33_9ZZZZ</name>
<comment type="caution">
    <text evidence="1">The sequence shown here is derived from an EMBL/GenBank/DDBJ whole genome shotgun (WGS) entry which is preliminary data.</text>
</comment>
<reference evidence="1" key="1">
    <citation type="journal article" date="2015" name="Nature">
        <title>Complex archaea that bridge the gap between prokaryotes and eukaryotes.</title>
        <authorList>
            <person name="Spang A."/>
            <person name="Saw J.H."/>
            <person name="Jorgensen S.L."/>
            <person name="Zaremba-Niedzwiedzka K."/>
            <person name="Martijn J."/>
            <person name="Lind A.E."/>
            <person name="van Eijk R."/>
            <person name="Schleper C."/>
            <person name="Guy L."/>
            <person name="Ettema T.J."/>
        </authorList>
    </citation>
    <scope>NUCLEOTIDE SEQUENCE</scope>
</reference>
<gene>
    <name evidence="1" type="ORF">LCGC14_1912880</name>
</gene>
<organism evidence="1">
    <name type="scientific">marine sediment metagenome</name>
    <dbReference type="NCBI Taxonomy" id="412755"/>
    <lineage>
        <taxon>unclassified sequences</taxon>
        <taxon>metagenomes</taxon>
        <taxon>ecological metagenomes</taxon>
    </lineage>
</organism>
<accession>A0A0F9IR33</accession>